<dbReference type="STRING" id="448385.sce6981"/>
<feature type="compositionally biased region" description="Low complexity" evidence="1">
    <location>
        <begin position="688"/>
        <end position="712"/>
    </location>
</feature>
<keyword evidence="3" id="KW-1185">Reference proteome</keyword>
<dbReference type="BioCyc" id="SCEL448385:SCE_RS35810-MONOMER"/>
<feature type="compositionally biased region" description="Low complexity" evidence="1">
    <location>
        <begin position="734"/>
        <end position="743"/>
    </location>
</feature>
<dbReference type="Proteomes" id="UP000002139">
    <property type="component" value="Chromosome"/>
</dbReference>
<dbReference type="Gene3D" id="2.180.10.10">
    <property type="entry name" value="RHS repeat-associated core"/>
    <property type="match status" value="1"/>
</dbReference>
<dbReference type="PANTHER" id="PTHR32305:SF15">
    <property type="entry name" value="PROTEIN RHSA-RELATED"/>
    <property type="match status" value="1"/>
</dbReference>
<accession>A9GXW1</accession>
<dbReference type="EMBL" id="AM746676">
    <property type="protein sequence ID" value="CAN97150.1"/>
    <property type="molecule type" value="Genomic_DNA"/>
</dbReference>
<evidence type="ECO:0000313" key="2">
    <source>
        <dbReference type="EMBL" id="CAN97150.1"/>
    </source>
</evidence>
<dbReference type="InterPro" id="IPR022385">
    <property type="entry name" value="Rhs_assc_core"/>
</dbReference>
<name>A9GXW1_SORC5</name>
<dbReference type="NCBIfam" id="TIGR03696">
    <property type="entry name" value="Rhs_assc_core"/>
    <property type="match status" value="1"/>
</dbReference>
<dbReference type="eggNOG" id="COG3209">
    <property type="taxonomic scope" value="Bacteria"/>
</dbReference>
<sequence>MTDARGNVTTAAYDTLGRMVTLTSPDMGRTEWRYDRSGNVGARQTAKLLAEGANKLIRYEYDYNRLRRVNYPDSTDVTYVYGAPDEAGDEHGNRAGRLVEEQSEAGKRTFWYDRLGNVAKLTTEFPRLREPHRGPYQATMEYDFDGFGRLLSLKFPGSGAEVVTYGYDRGGLVRSAVGTNTQTNPQHPDEPAVTQYLQHIGYDEFEQRVRVVHGNGIATSYRYYEKSRRLQEINADHRDRYLAERGRPARAFQRMRYEYDVAGNLERVRNEVPYEQDMPGSVLVGPTTQEYGYDDLYQLLSARGTYQDRRDWQFRYRLSFAYDEIGNILTKDQASYRYVPQACPTPVPAGCDGWREDHAIREQTYRSEYQYPGPQPHAPKRIDEQLVAESAPWSRVISYDASGNQTGWTYPGSGTRATEWNEENRVTRVSQNGQVLSRMLYDGDGERRVHLHHVSGEEETAYHDQHLTLRDGRFVTKHIYAGQTRIASKMDPDWFRDPPTLYYHPDHLGSTSFASNNEQTLTQRDEYFPSGELWIDASDSRYELRRAYVFTGKELDQATGLYYFGARYYDPRSSVWLSPDPILDEYMDGGPSGGVFNPGNLGLYSYTLNNPVNLVDPDGRSAQGAHRNFPPGANGCRHPSCFNGPAGQKFHQEQMLQRMNAGAAAAGRTSRGIGDGMRRLLFRFVMQQQAARPPAQPAAAPAQPPQAVQPAKGPQPAPAAKPASSPQAAPPAQPGQTAGKQPASSTGAAGGGVEKTASGRRIGDFTKSQKAAAKAENAAQKGGQMACADCGAPVQNIPSQKGVRTPPNQAQVHHDPPIVEGGGRHSRPVVVCPECHAGRHAK</sequence>
<feature type="region of interest" description="Disordered" evidence="1">
    <location>
        <begin position="797"/>
        <end position="829"/>
    </location>
</feature>
<evidence type="ECO:0000313" key="3">
    <source>
        <dbReference type="Proteomes" id="UP000002139"/>
    </source>
</evidence>
<reference evidence="2 3" key="1">
    <citation type="journal article" date="2007" name="Nat. Biotechnol.">
        <title>Complete genome sequence of the myxobacterium Sorangium cellulosum.</title>
        <authorList>
            <person name="Schneiker S."/>
            <person name="Perlova O."/>
            <person name="Kaiser O."/>
            <person name="Gerth K."/>
            <person name="Alici A."/>
            <person name="Altmeyer M.O."/>
            <person name="Bartels D."/>
            <person name="Bekel T."/>
            <person name="Beyer S."/>
            <person name="Bode E."/>
            <person name="Bode H.B."/>
            <person name="Bolten C.J."/>
            <person name="Choudhuri J.V."/>
            <person name="Doss S."/>
            <person name="Elnakady Y.A."/>
            <person name="Frank B."/>
            <person name="Gaigalat L."/>
            <person name="Goesmann A."/>
            <person name="Groeger C."/>
            <person name="Gross F."/>
            <person name="Jelsbak L."/>
            <person name="Jelsbak L."/>
            <person name="Kalinowski J."/>
            <person name="Kegler C."/>
            <person name="Knauber T."/>
            <person name="Konietzny S."/>
            <person name="Kopp M."/>
            <person name="Krause L."/>
            <person name="Krug D."/>
            <person name="Linke B."/>
            <person name="Mahmud T."/>
            <person name="Martinez-Arias R."/>
            <person name="McHardy A.C."/>
            <person name="Merai M."/>
            <person name="Meyer F."/>
            <person name="Mormann S."/>
            <person name="Munoz-Dorado J."/>
            <person name="Perez J."/>
            <person name="Pradella S."/>
            <person name="Rachid S."/>
            <person name="Raddatz G."/>
            <person name="Rosenau F."/>
            <person name="Rueckert C."/>
            <person name="Sasse F."/>
            <person name="Scharfe M."/>
            <person name="Schuster S.C."/>
            <person name="Suen G."/>
            <person name="Treuner-Lange A."/>
            <person name="Velicer G.J."/>
            <person name="Vorholter F.-J."/>
            <person name="Weissman K.J."/>
            <person name="Welch R.D."/>
            <person name="Wenzel S.C."/>
            <person name="Whitworth D.E."/>
            <person name="Wilhelm S."/>
            <person name="Wittmann C."/>
            <person name="Bloecker H."/>
            <person name="Puehler A."/>
            <person name="Mueller R."/>
        </authorList>
    </citation>
    <scope>NUCLEOTIDE SEQUENCE [LARGE SCALE GENOMIC DNA]</scope>
    <source>
        <strain evidence="3">So ce56</strain>
    </source>
</reference>
<dbReference type="KEGG" id="scl:sce6981"/>
<organism evidence="2 3">
    <name type="scientific">Sorangium cellulosum (strain So ce56)</name>
    <name type="common">Polyangium cellulosum (strain So ce56)</name>
    <dbReference type="NCBI Taxonomy" id="448385"/>
    <lineage>
        <taxon>Bacteria</taxon>
        <taxon>Pseudomonadati</taxon>
        <taxon>Myxococcota</taxon>
        <taxon>Polyangia</taxon>
        <taxon>Polyangiales</taxon>
        <taxon>Polyangiaceae</taxon>
        <taxon>Sorangium</taxon>
    </lineage>
</organism>
<dbReference type="AlphaFoldDB" id="A9GXW1"/>
<proteinExistence type="predicted"/>
<evidence type="ECO:0000256" key="1">
    <source>
        <dbReference type="SAM" id="MobiDB-lite"/>
    </source>
</evidence>
<dbReference type="InterPro" id="IPR050708">
    <property type="entry name" value="T6SS_VgrG/RHS"/>
</dbReference>
<dbReference type="HOGENOM" id="CLU_013078_0_0_7"/>
<gene>
    <name evidence="2" type="ordered locus">sce6981</name>
</gene>
<dbReference type="NCBIfam" id="TIGR01643">
    <property type="entry name" value="YD_repeat_2x"/>
    <property type="match status" value="1"/>
</dbReference>
<dbReference type="InterPro" id="IPR006530">
    <property type="entry name" value="YD"/>
</dbReference>
<dbReference type="RefSeq" id="WP_012239589.1">
    <property type="nucleotide sequence ID" value="NC_010162.1"/>
</dbReference>
<dbReference type="PANTHER" id="PTHR32305">
    <property type="match status" value="1"/>
</dbReference>
<feature type="region of interest" description="Disordered" evidence="1">
    <location>
        <begin position="688"/>
        <end position="762"/>
    </location>
</feature>
<protein>
    <submittedName>
        <fullName evidence="2">Conserved carbohydrate-binding protein, Rhs family</fullName>
    </submittedName>
</protein>